<reference evidence="1" key="1">
    <citation type="submission" date="2017-12" db="EMBL/GenBank/DDBJ databases">
        <title>FDA dAtabase for Regulatory Grade micrObial Sequences (FDA-ARGOS): Supporting development and validation of Infectious Disease Dx tests.</title>
        <authorList>
            <person name="Campos J."/>
            <person name="Goldberg B."/>
            <person name="Tallon L."/>
            <person name="Sadzewicz L."/>
            <person name="Sengamalay N."/>
            <person name="Ott S."/>
            <person name="Godinez A."/>
            <person name="Nagaraj S."/>
            <person name="Vyas G."/>
            <person name="Aluvathingal J."/>
            <person name="Nadendla S."/>
            <person name="Geyer C."/>
            <person name="Nandy P."/>
            <person name="Hobson J."/>
            <person name="Sichtig H."/>
        </authorList>
    </citation>
    <scope>NUCLEOTIDE SEQUENCE</scope>
    <source>
        <strain evidence="1">FDAARGOS_252</strain>
    </source>
</reference>
<dbReference type="KEGG" id="pye:A6J80_05970"/>
<evidence type="ECO:0000313" key="2">
    <source>
        <dbReference type="Proteomes" id="UP000191257"/>
    </source>
</evidence>
<protein>
    <submittedName>
        <fullName evidence="1">Uncharacterized protein</fullName>
    </submittedName>
</protein>
<evidence type="ECO:0000313" key="1">
    <source>
        <dbReference type="EMBL" id="ARC35990.2"/>
    </source>
</evidence>
<dbReference type="Proteomes" id="UP000191257">
    <property type="component" value="Chromosome"/>
</dbReference>
<keyword evidence="2" id="KW-1185">Reference proteome</keyword>
<dbReference type="EMBL" id="CP020442">
    <property type="protein sequence ID" value="ARC35990.2"/>
    <property type="molecule type" value="Genomic_DNA"/>
</dbReference>
<sequence length="66" mass="7248">MTNIVAMQTGRHDGIVTCINEWYGTAELQAQQHDHIRVVLADYPDNHPQGIILAVIEKACGSFAEG</sequence>
<accession>A0A1V0GQA9</accession>
<organism evidence="1 2">
    <name type="scientific">Paracoccus yeei</name>
    <dbReference type="NCBI Taxonomy" id="147645"/>
    <lineage>
        <taxon>Bacteria</taxon>
        <taxon>Pseudomonadati</taxon>
        <taxon>Pseudomonadota</taxon>
        <taxon>Alphaproteobacteria</taxon>
        <taxon>Rhodobacterales</taxon>
        <taxon>Paracoccaceae</taxon>
        <taxon>Paracoccus</taxon>
    </lineage>
</organism>
<proteinExistence type="predicted"/>
<gene>
    <name evidence="1" type="ORF">A6J80_05970</name>
</gene>
<name>A0A1V0GQA9_9RHOB</name>
<dbReference type="AlphaFoldDB" id="A0A1V0GQA9"/>